<name>A0AA96RFA3_9BACL</name>
<dbReference type="KEGG" id="paun:MJA45_27210"/>
<proteinExistence type="predicted"/>
<organism evidence="1 2">
    <name type="scientific">Paenibacillus aurantius</name>
    <dbReference type="NCBI Taxonomy" id="2918900"/>
    <lineage>
        <taxon>Bacteria</taxon>
        <taxon>Bacillati</taxon>
        <taxon>Bacillota</taxon>
        <taxon>Bacilli</taxon>
        <taxon>Bacillales</taxon>
        <taxon>Paenibacillaceae</taxon>
        <taxon>Paenibacillus</taxon>
    </lineage>
</organism>
<gene>
    <name evidence="1" type="ORF">MJA45_27210</name>
</gene>
<dbReference type="Proteomes" id="UP001305702">
    <property type="component" value="Chromosome"/>
</dbReference>
<reference evidence="1 2" key="1">
    <citation type="submission" date="2022-02" db="EMBL/GenBank/DDBJ databases">
        <title>Paenibacillus sp. MBLB1776 Whole Genome Shotgun Sequencing.</title>
        <authorList>
            <person name="Hwang C.Y."/>
            <person name="Cho E.-S."/>
            <person name="Seo M.-J."/>
        </authorList>
    </citation>
    <scope>NUCLEOTIDE SEQUENCE [LARGE SCALE GENOMIC DNA]</scope>
    <source>
        <strain evidence="1 2">MBLB1776</strain>
    </source>
</reference>
<dbReference type="AlphaFoldDB" id="A0AA96RFA3"/>
<keyword evidence="2" id="KW-1185">Reference proteome</keyword>
<dbReference type="RefSeq" id="WP_315605022.1">
    <property type="nucleotide sequence ID" value="NZ_CP130318.1"/>
</dbReference>
<accession>A0AA96RFA3</accession>
<protein>
    <submittedName>
        <fullName evidence="1">Uncharacterized protein</fullName>
    </submittedName>
</protein>
<evidence type="ECO:0000313" key="2">
    <source>
        <dbReference type="Proteomes" id="UP001305702"/>
    </source>
</evidence>
<sequence>METRQGWVLKHKETGWYWSRMAVPSRRLFEAMRFQDEEQAAVWLEASIYAPPEPEAFELVPVRMTIEEVAESDGESDG</sequence>
<dbReference type="EMBL" id="CP130318">
    <property type="protein sequence ID" value="WNQ11246.1"/>
    <property type="molecule type" value="Genomic_DNA"/>
</dbReference>
<evidence type="ECO:0000313" key="1">
    <source>
        <dbReference type="EMBL" id="WNQ11246.1"/>
    </source>
</evidence>